<organism evidence="2 3">
    <name type="scientific">Cytobacillus oceanisediminis 2691</name>
    <dbReference type="NCBI Taxonomy" id="1196031"/>
    <lineage>
        <taxon>Bacteria</taxon>
        <taxon>Bacillati</taxon>
        <taxon>Bacillota</taxon>
        <taxon>Bacilli</taxon>
        <taxon>Bacillales</taxon>
        <taxon>Bacillaceae</taxon>
        <taxon>Cytobacillus</taxon>
    </lineage>
</organism>
<dbReference type="RefSeq" id="WP_019381552.1">
    <property type="nucleotide sequence ID" value="NZ_CP015506.1"/>
</dbReference>
<dbReference type="InterPro" id="IPR007119">
    <property type="entry name" value="Phage_tail_spike_N"/>
</dbReference>
<dbReference type="KEGG" id="bon:A361_07955"/>
<dbReference type="NCBIfam" id="TIGR01665">
    <property type="entry name" value="put_anti_recept"/>
    <property type="match status" value="1"/>
</dbReference>
<reference evidence="2 3" key="1">
    <citation type="submission" date="2016-04" db="EMBL/GenBank/DDBJ databases">
        <title>Complete genome sequence of Bacillus oceanisediminis strain 2691.</title>
        <authorList>
            <person name="Jeong H."/>
            <person name="Kim H.J."/>
            <person name="Lee D.-W."/>
        </authorList>
    </citation>
    <scope>NUCLEOTIDE SEQUENCE [LARGE SCALE GENOMIC DNA]</scope>
    <source>
        <strain evidence="2 3">2691</strain>
    </source>
</reference>
<dbReference type="PANTHER" id="PTHR24637">
    <property type="entry name" value="COLLAGEN"/>
    <property type="match status" value="1"/>
</dbReference>
<evidence type="ECO:0000259" key="1">
    <source>
        <dbReference type="Pfam" id="PF06605"/>
    </source>
</evidence>
<dbReference type="STRING" id="1196031.A361_07955"/>
<gene>
    <name evidence="2" type="ORF">A361_07955</name>
</gene>
<evidence type="ECO:0000313" key="2">
    <source>
        <dbReference type="EMBL" id="AND39050.1"/>
    </source>
</evidence>
<proteinExistence type="predicted"/>
<dbReference type="eggNOG" id="COG4733">
    <property type="taxonomic scope" value="Bacteria"/>
</dbReference>
<dbReference type="Pfam" id="PF06605">
    <property type="entry name" value="Prophage_tail"/>
    <property type="match status" value="1"/>
</dbReference>
<dbReference type="eggNOG" id="COG5314">
    <property type="taxonomic scope" value="Bacteria"/>
</dbReference>
<dbReference type="PANTHER" id="PTHR24637:SF420">
    <property type="entry name" value="NEMATODE CUTICLE COLLAGEN N-TERMINAL DOMAIN-CONTAINING PROTEIN"/>
    <property type="match status" value="1"/>
</dbReference>
<name>A0A160M8W6_9BACI</name>
<dbReference type="InterPro" id="IPR010572">
    <property type="entry name" value="Tail_dom"/>
</dbReference>
<evidence type="ECO:0000313" key="3">
    <source>
        <dbReference type="Proteomes" id="UP000077856"/>
    </source>
</evidence>
<feature type="domain" description="Tail spike" evidence="1">
    <location>
        <begin position="96"/>
        <end position="350"/>
    </location>
</feature>
<accession>A0A160M8W6</accession>
<dbReference type="Proteomes" id="UP000077856">
    <property type="component" value="Chromosome"/>
</dbReference>
<dbReference type="EMBL" id="CP015506">
    <property type="protein sequence ID" value="AND39050.1"/>
    <property type="molecule type" value="Genomic_DNA"/>
</dbReference>
<sequence length="1281" mass="140843">MIHVADGLTDKIWAVIDLGEFWDDIHYKSLRDSMETFDFVTFGDKPFASFLSKRNRVVIPDEDGRYLEFIISNTRKYRTGQGAQYTAVKANASYLDLRKAKVISPGKRSSQSLSTLTSLAIGGTEWRAGRLEGYGTRTINIEKYTDPYSLLKMIATEFNLELQFRIEVRSNRIIGRYVDLVKRVGDWRGREVEFGQDLVGIERIEDADNIVTALVGIGPEREDGTRLEVTVSDSDAWQRWGRVDPVTGQRAHIIETYEPQSNDQGMTLERLTTLTESELQKRINTIIQYTAEAADLENVPGLKNKKVRFGDSIRVKDSKFEPPVYLDARVHTQERSISDPSKKKFVLGDFIEYSEEDIHALWNSMQLEIQRKLAKLLIVNVESSAGHVFKNGAGTTTLTSRVFLTGTEVDEDGDLYSYSWTKHDKNGVRDMAFARAGKSIAVASSDVDTKATFFVDIGFQGEVIQTGQFTIADLYDGQNGADGQSLYTWVKYADNASGNGMSEYPEGKAYIGLAYNRPTSNESSNPADYEWSLIQGPQGVQGPAGADGKPTYTWIKYAESASGTGMSDSPTGKSYIGLAHNKTTSSESSNPADYTWAKFLGPQGVPGPPGNDGQTLYTWIKYADDELGNGMSEIPTGKSYIGIAYNKTDSTESSNPSEYTWSKFEGNQGVPGPAGKDGTTYYTWIKYADSPTSGMSDSPAGKKYMGIAYNKTTATESTSYADYSWSLIQGPQGDQGPQGQPGFVLSWNTTGTVYVDPQGRLSKLTGSSTWDSQAYSTESYTGGAFLTFKAGVNANNIMIGLNSDPATDASYTSIDYAFYLRSAGTFSFYESGESRGTAIPFSVGDVFSVVYDNTEVRYYHNGNLVRSVAASSGLTLSVDSSFATASSKSPHIYDLYFSPAAAKGPQGPVGPQGPNIVDSTTQIEANIIKANHIDVSNLSAIVANLGKVTAGELTGVKLETDDGLGSKVIINNGEIEAFRNGNKIAAINKRGFHIYDDQVNDDSVGIIRDQRGTESGDLSLAINSYRDGLDIGFMIDDDLARPWISMSKKYEETIISGTNIPGIDRGRLILKSTREGGTADQLTPMMKLNNYTTNGGTADPTYWSGVIVNTGRDNSTPNASNKRFGFEVWQYRGTGNGAEKQMMRVDTDVDGTTYAAFYTDKSYIPRPLLRADNDQYYWAAGAQIASRIEDIHGVQNANTIFFVTETDITLDGQNLVYKDFSFSGAENIFHVIATPYNNNSYRVSARIYNQSSTGFRIYLPRHDTSTTNYTITVRLLIIFEP</sequence>
<protein>
    <recommendedName>
        <fullName evidence="1">Tail spike domain-containing protein</fullName>
    </recommendedName>
</protein>